<organism evidence="2 3">
    <name type="scientific">Flavobacterium suncheonense GH29-5 = DSM 17707</name>
    <dbReference type="NCBI Taxonomy" id="1121899"/>
    <lineage>
        <taxon>Bacteria</taxon>
        <taxon>Pseudomonadati</taxon>
        <taxon>Bacteroidota</taxon>
        <taxon>Flavobacteriia</taxon>
        <taxon>Flavobacteriales</taxon>
        <taxon>Flavobacteriaceae</taxon>
        <taxon>Flavobacterium</taxon>
    </lineage>
</organism>
<dbReference type="AlphaFoldDB" id="A0A0A2M5F3"/>
<dbReference type="Proteomes" id="UP000030121">
    <property type="component" value="Unassembled WGS sequence"/>
</dbReference>
<evidence type="ECO:0000313" key="3">
    <source>
        <dbReference type="Proteomes" id="UP000030121"/>
    </source>
</evidence>
<name>A0A0A2M5F3_9FLAO</name>
<reference evidence="2 3" key="1">
    <citation type="submission" date="2013-09" db="EMBL/GenBank/DDBJ databases">
        <authorList>
            <person name="Zeng Z."/>
            <person name="Chen C."/>
        </authorList>
    </citation>
    <scope>NUCLEOTIDE SEQUENCE [LARGE SCALE GENOMIC DNA]</scope>
    <source>
        <strain evidence="2 3">GH29-5</strain>
    </source>
</reference>
<dbReference type="InterPro" id="IPR036629">
    <property type="entry name" value="YjbJ_sf"/>
</dbReference>
<feature type="coiled-coil region" evidence="1">
    <location>
        <begin position="84"/>
        <end position="111"/>
    </location>
</feature>
<dbReference type="eggNOG" id="ENOG5030ZDM">
    <property type="taxonomic scope" value="Bacteria"/>
</dbReference>
<dbReference type="OrthoDB" id="9796058at2"/>
<dbReference type="EMBL" id="JRLW01000017">
    <property type="protein sequence ID" value="KGO87892.1"/>
    <property type="molecule type" value="Genomic_DNA"/>
</dbReference>
<accession>A0A0A2M5F3</accession>
<dbReference type="RefSeq" id="WP_035744822.1">
    <property type="nucleotide sequence ID" value="NZ_JRLW01000017.1"/>
</dbReference>
<keyword evidence="3" id="KW-1185">Reference proteome</keyword>
<keyword evidence="1" id="KW-0175">Coiled coil</keyword>
<protein>
    <submittedName>
        <fullName evidence="2">Uncharacterized protein</fullName>
    </submittedName>
</protein>
<proteinExistence type="predicted"/>
<sequence length="145" mass="17065">MKTLHNILSEKIFAVTANIQQNFPGLYEHLDETPFSLEAYETHEIEDTDLIHYLEELISQMNAYKETTPAHKRITIASLVKLLNSTSESLNENWEDQKEQLLEKFAALKETDLLFIDGKKEEMFERIRKIMRVSKEELALLLYKF</sequence>
<gene>
    <name evidence="2" type="ORF">Q764_12130</name>
</gene>
<evidence type="ECO:0000313" key="2">
    <source>
        <dbReference type="EMBL" id="KGO87892.1"/>
    </source>
</evidence>
<dbReference type="Gene3D" id="1.10.1470.10">
    <property type="entry name" value="YjbJ"/>
    <property type="match status" value="1"/>
</dbReference>
<comment type="caution">
    <text evidence="2">The sequence shown here is derived from an EMBL/GenBank/DDBJ whole genome shotgun (WGS) entry which is preliminary data.</text>
</comment>
<evidence type="ECO:0000256" key="1">
    <source>
        <dbReference type="SAM" id="Coils"/>
    </source>
</evidence>